<keyword evidence="1" id="KW-1133">Transmembrane helix</keyword>
<reference evidence="2 3" key="1">
    <citation type="journal article" date="2016" name="Nat. Commun.">
        <title>Thousands of microbial genomes shed light on interconnected biogeochemical processes in an aquifer system.</title>
        <authorList>
            <person name="Anantharaman K."/>
            <person name="Brown C.T."/>
            <person name="Hug L.A."/>
            <person name="Sharon I."/>
            <person name="Castelle C.J."/>
            <person name="Probst A.J."/>
            <person name="Thomas B.C."/>
            <person name="Singh A."/>
            <person name="Wilkins M.J."/>
            <person name="Karaoz U."/>
            <person name="Brodie E.L."/>
            <person name="Williams K.H."/>
            <person name="Hubbard S.S."/>
            <person name="Banfield J.F."/>
        </authorList>
    </citation>
    <scope>NUCLEOTIDE SEQUENCE [LARGE SCALE GENOMIC DNA]</scope>
</reference>
<keyword evidence="1" id="KW-0472">Membrane</keyword>
<evidence type="ECO:0000256" key="1">
    <source>
        <dbReference type="SAM" id="Phobius"/>
    </source>
</evidence>
<dbReference type="STRING" id="1801773.A3A03_02070"/>
<evidence type="ECO:0000313" key="2">
    <source>
        <dbReference type="EMBL" id="OGI93870.1"/>
    </source>
</evidence>
<dbReference type="Proteomes" id="UP000176629">
    <property type="component" value="Unassembled WGS sequence"/>
</dbReference>
<evidence type="ECO:0000313" key="3">
    <source>
        <dbReference type="Proteomes" id="UP000176629"/>
    </source>
</evidence>
<keyword evidence="1" id="KW-0812">Transmembrane</keyword>
<protein>
    <submittedName>
        <fullName evidence="2">Uncharacterized protein</fullName>
    </submittedName>
</protein>
<dbReference type="EMBL" id="MFUX01000037">
    <property type="protein sequence ID" value="OGI93870.1"/>
    <property type="molecule type" value="Genomic_DNA"/>
</dbReference>
<feature type="transmembrane region" description="Helical" evidence="1">
    <location>
        <begin position="67"/>
        <end position="86"/>
    </location>
</feature>
<feature type="transmembrane region" description="Helical" evidence="1">
    <location>
        <begin position="12"/>
        <end position="31"/>
    </location>
</feature>
<sequence>MKNRKLVNVGMFLLVFVLSFYIFNLLPIIHVDYDSSLVASKTCPLNYIFCLNTLADDNFPRFLKSTIILGFILPLFVPLLSCFLIFKLKRKKDQFQ</sequence>
<name>A0A1F6XI49_9BACT</name>
<organism evidence="2 3">
    <name type="scientific">Candidatus Nomurabacteria bacterium RIFCSPLOWO2_01_FULL_40_18</name>
    <dbReference type="NCBI Taxonomy" id="1801773"/>
    <lineage>
        <taxon>Bacteria</taxon>
        <taxon>Candidatus Nomuraibacteriota</taxon>
    </lineage>
</organism>
<dbReference type="AlphaFoldDB" id="A0A1F6XI49"/>
<proteinExistence type="predicted"/>
<comment type="caution">
    <text evidence="2">The sequence shown here is derived from an EMBL/GenBank/DDBJ whole genome shotgun (WGS) entry which is preliminary data.</text>
</comment>
<accession>A0A1F6XI49</accession>
<gene>
    <name evidence="2" type="ORF">A3A03_02070</name>
</gene>